<dbReference type="GO" id="GO:0016787">
    <property type="term" value="F:hydrolase activity"/>
    <property type="evidence" value="ECO:0007669"/>
    <property type="project" value="UniProtKB-KW"/>
</dbReference>
<dbReference type="Gene3D" id="3.40.50.1820">
    <property type="entry name" value="alpha/beta hydrolase"/>
    <property type="match status" value="1"/>
</dbReference>
<evidence type="ECO:0000313" key="3">
    <source>
        <dbReference type="Proteomes" id="UP001296706"/>
    </source>
</evidence>
<gene>
    <name evidence="2" type="ORF">HF577_11215</name>
</gene>
<evidence type="ECO:0000313" key="2">
    <source>
        <dbReference type="EMBL" id="NMH77651.1"/>
    </source>
</evidence>
<keyword evidence="2" id="KW-0378">Hydrolase</keyword>
<dbReference type="PANTHER" id="PTHR43194:SF2">
    <property type="entry name" value="PEROXISOMAL MEMBRANE PROTEIN LPX1"/>
    <property type="match status" value="1"/>
</dbReference>
<organism evidence="2 3">
    <name type="scientific">Pseudonocardia xinjiangensis</name>
    <dbReference type="NCBI Taxonomy" id="75289"/>
    <lineage>
        <taxon>Bacteria</taxon>
        <taxon>Bacillati</taxon>
        <taxon>Actinomycetota</taxon>
        <taxon>Actinomycetes</taxon>
        <taxon>Pseudonocardiales</taxon>
        <taxon>Pseudonocardiaceae</taxon>
        <taxon>Pseudonocardia</taxon>
    </lineage>
</organism>
<accession>A0ABX1RES2</accession>
<dbReference type="InterPro" id="IPR029058">
    <property type="entry name" value="AB_hydrolase_fold"/>
</dbReference>
<sequence length="250" mass="26916">MTVVLVHGNPETDALWDPLSERLSALGHADQVRLSPPGFGAPVPPGWTATVGEYRDWLVAELEAIGRPVDLVGHDWGGGHVLNVAMTRPDLLRSWCSDVVGIFDPDYVWHDLAQDWQTPGVGEAAIEERLDTPVEKVVANLAERGMAVEVAERIAPAFDATMGECILALYRSAAQPVLAELGAGLEAAAARPGLSVVATEDHFVGTVEQRHRAAVRAGAREEVLDGLGHWWMTQDPDRGAAVLARFLDSL</sequence>
<dbReference type="Proteomes" id="UP001296706">
    <property type="component" value="Unassembled WGS sequence"/>
</dbReference>
<evidence type="ECO:0000259" key="1">
    <source>
        <dbReference type="Pfam" id="PF12697"/>
    </source>
</evidence>
<dbReference type="InterPro" id="IPR050228">
    <property type="entry name" value="Carboxylesterase_BioH"/>
</dbReference>
<keyword evidence="3" id="KW-1185">Reference proteome</keyword>
<dbReference type="PANTHER" id="PTHR43194">
    <property type="entry name" value="HYDROLASE ALPHA/BETA FOLD FAMILY"/>
    <property type="match status" value="1"/>
</dbReference>
<dbReference type="EMBL" id="JAAXKY010000027">
    <property type="protein sequence ID" value="NMH77651.1"/>
    <property type="molecule type" value="Genomic_DNA"/>
</dbReference>
<dbReference type="RefSeq" id="WP_169395721.1">
    <property type="nucleotide sequence ID" value="NZ_BAAAJH010000004.1"/>
</dbReference>
<feature type="domain" description="AB hydrolase-1" evidence="1">
    <location>
        <begin position="3"/>
        <end position="241"/>
    </location>
</feature>
<dbReference type="InterPro" id="IPR000073">
    <property type="entry name" value="AB_hydrolase_1"/>
</dbReference>
<protein>
    <submittedName>
        <fullName evidence="2">Alpha/beta hydrolase</fullName>
    </submittedName>
</protein>
<dbReference type="SUPFAM" id="SSF53474">
    <property type="entry name" value="alpha/beta-Hydrolases"/>
    <property type="match status" value="1"/>
</dbReference>
<name>A0ABX1RES2_9PSEU</name>
<reference evidence="2 3" key="1">
    <citation type="submission" date="2020-04" db="EMBL/GenBank/DDBJ databases">
        <authorList>
            <person name="Klaysubun C."/>
            <person name="Duangmal K."/>
            <person name="Lipun K."/>
        </authorList>
    </citation>
    <scope>NUCLEOTIDE SEQUENCE [LARGE SCALE GENOMIC DNA]</scope>
    <source>
        <strain evidence="2 3">JCM 11839</strain>
    </source>
</reference>
<comment type="caution">
    <text evidence="2">The sequence shown here is derived from an EMBL/GenBank/DDBJ whole genome shotgun (WGS) entry which is preliminary data.</text>
</comment>
<proteinExistence type="predicted"/>
<dbReference type="Pfam" id="PF12697">
    <property type="entry name" value="Abhydrolase_6"/>
    <property type="match status" value="1"/>
</dbReference>